<gene>
    <name evidence="1" type="ORF">GCM10007977_063940</name>
</gene>
<evidence type="ECO:0000313" key="2">
    <source>
        <dbReference type="Proteomes" id="UP000642070"/>
    </source>
</evidence>
<protein>
    <submittedName>
        <fullName evidence="1">Uncharacterized protein</fullName>
    </submittedName>
</protein>
<dbReference type="EMBL" id="BMPI01000035">
    <property type="protein sequence ID" value="GGM53576.1"/>
    <property type="molecule type" value="Genomic_DNA"/>
</dbReference>
<dbReference type="AlphaFoldDB" id="A0A917X1S8"/>
<organism evidence="1 2">
    <name type="scientific">Dactylosporangium sucinum</name>
    <dbReference type="NCBI Taxonomy" id="1424081"/>
    <lineage>
        <taxon>Bacteria</taxon>
        <taxon>Bacillati</taxon>
        <taxon>Actinomycetota</taxon>
        <taxon>Actinomycetes</taxon>
        <taxon>Micromonosporales</taxon>
        <taxon>Micromonosporaceae</taxon>
        <taxon>Dactylosporangium</taxon>
    </lineage>
</organism>
<evidence type="ECO:0000313" key="1">
    <source>
        <dbReference type="EMBL" id="GGM53576.1"/>
    </source>
</evidence>
<reference evidence="1" key="1">
    <citation type="journal article" date="2014" name="Int. J. Syst. Evol. Microbiol.">
        <title>Complete genome sequence of Corynebacterium casei LMG S-19264T (=DSM 44701T), isolated from a smear-ripened cheese.</title>
        <authorList>
            <consortium name="US DOE Joint Genome Institute (JGI-PGF)"/>
            <person name="Walter F."/>
            <person name="Albersmeier A."/>
            <person name="Kalinowski J."/>
            <person name="Ruckert C."/>
        </authorList>
    </citation>
    <scope>NUCLEOTIDE SEQUENCE</scope>
    <source>
        <strain evidence="1">JCM 19831</strain>
    </source>
</reference>
<dbReference type="Proteomes" id="UP000642070">
    <property type="component" value="Unassembled WGS sequence"/>
</dbReference>
<proteinExistence type="predicted"/>
<sequence>MNPPERFGAIAERILADLVTGQAVQDPWRKPMTTTRPDDELDNLIAQWHAGPGDTELHDWLGVTWDDYRAWGEGRITAADLLARRKEASR</sequence>
<dbReference type="RefSeq" id="WP_229836013.1">
    <property type="nucleotide sequence ID" value="NZ_BMPI01000035.1"/>
</dbReference>
<accession>A0A917X1S8</accession>
<reference evidence="1" key="2">
    <citation type="submission" date="2020-09" db="EMBL/GenBank/DDBJ databases">
        <authorList>
            <person name="Sun Q."/>
            <person name="Ohkuma M."/>
        </authorList>
    </citation>
    <scope>NUCLEOTIDE SEQUENCE</scope>
    <source>
        <strain evidence="1">JCM 19831</strain>
    </source>
</reference>
<comment type="caution">
    <text evidence="1">The sequence shown here is derived from an EMBL/GenBank/DDBJ whole genome shotgun (WGS) entry which is preliminary data.</text>
</comment>
<name>A0A917X1S8_9ACTN</name>
<keyword evidence="2" id="KW-1185">Reference proteome</keyword>